<keyword evidence="2" id="KW-1185">Reference proteome</keyword>
<evidence type="ECO:0000313" key="1">
    <source>
        <dbReference type="EMBL" id="EEG31092.1"/>
    </source>
</evidence>
<organism evidence="1 2">
    <name type="scientific">[Clostridium] methylpentosum DSM 5476</name>
    <dbReference type="NCBI Taxonomy" id="537013"/>
    <lineage>
        <taxon>Bacteria</taxon>
        <taxon>Bacillati</taxon>
        <taxon>Bacillota</taxon>
        <taxon>Clostridia</taxon>
        <taxon>Eubacteriales</taxon>
        <taxon>Oscillospiraceae</taxon>
        <taxon>Oscillospiraceae incertae sedis</taxon>
    </lineage>
</organism>
<reference evidence="1 2" key="1">
    <citation type="submission" date="2009-01" db="EMBL/GenBank/DDBJ databases">
        <authorList>
            <person name="Fulton L."/>
            <person name="Clifton S."/>
            <person name="Fulton B."/>
            <person name="Xu J."/>
            <person name="Minx P."/>
            <person name="Pepin K.H."/>
            <person name="Johnson M."/>
            <person name="Bhonagiri V."/>
            <person name="Nash W.E."/>
            <person name="Mardis E.R."/>
            <person name="Wilson R.K."/>
        </authorList>
    </citation>
    <scope>NUCLEOTIDE SEQUENCE [LARGE SCALE GENOMIC DNA]</scope>
    <source>
        <strain evidence="1 2">DSM 5476</strain>
    </source>
</reference>
<evidence type="ECO:0000313" key="2">
    <source>
        <dbReference type="Proteomes" id="UP000003340"/>
    </source>
</evidence>
<gene>
    <name evidence="1" type="ORF">CLOSTMETH_01400</name>
</gene>
<proteinExistence type="predicted"/>
<reference evidence="1 2" key="2">
    <citation type="submission" date="2009-02" db="EMBL/GenBank/DDBJ databases">
        <title>Draft genome sequence of Clostridium methylpentosum (DSM 5476).</title>
        <authorList>
            <person name="Sudarsanam P."/>
            <person name="Ley R."/>
            <person name="Guruge J."/>
            <person name="Turnbaugh P.J."/>
            <person name="Mahowald M."/>
            <person name="Liep D."/>
            <person name="Gordon J."/>
        </authorList>
    </citation>
    <scope>NUCLEOTIDE SEQUENCE [LARGE SCALE GENOMIC DNA]</scope>
    <source>
        <strain evidence="1 2">DSM 5476</strain>
    </source>
</reference>
<protein>
    <submittedName>
        <fullName evidence="1">Uncharacterized protein</fullName>
    </submittedName>
</protein>
<dbReference type="Proteomes" id="UP000003340">
    <property type="component" value="Unassembled WGS sequence"/>
</dbReference>
<name>C0EC31_9FIRM</name>
<accession>C0EC31</accession>
<dbReference type="AlphaFoldDB" id="C0EC31"/>
<dbReference type="HOGENOM" id="CLU_2421773_0_0_9"/>
<comment type="caution">
    <text evidence="1">The sequence shown here is derived from an EMBL/GenBank/DDBJ whole genome shotgun (WGS) entry which is preliminary data.</text>
</comment>
<dbReference type="EMBL" id="ACEC01000045">
    <property type="protein sequence ID" value="EEG31092.1"/>
    <property type="molecule type" value="Genomic_DNA"/>
</dbReference>
<sequence>MNQVDCWNRFLDNLFAGGVERYHCTQEYAYRHRREKQLSQIMRDNLTEDEKQCMDEILLELGEHTKRDAELIYRQGFQDCVWILRQLGILA</sequence>